<dbReference type="Pfam" id="PF03386">
    <property type="entry name" value="ENOD93"/>
    <property type="match status" value="1"/>
</dbReference>
<protein>
    <submittedName>
        <fullName evidence="2">Uncharacterized protein LOC111302958 isoform X1</fullName>
    </submittedName>
</protein>
<sequence>MRDVWVQRRRNSFLIPSPAENEKKLRAERFFQEGVRAGLKAAAIAAVVSAVPTFVRSLGQGQTSTILLKLLSSVEATDNKNVRSKSTITSDNISFTVFVEENVSVCIF</sequence>
<organism evidence="1 2">
    <name type="scientific">Durio zibethinus</name>
    <name type="common">Durian</name>
    <dbReference type="NCBI Taxonomy" id="66656"/>
    <lineage>
        <taxon>Eukaryota</taxon>
        <taxon>Viridiplantae</taxon>
        <taxon>Streptophyta</taxon>
        <taxon>Embryophyta</taxon>
        <taxon>Tracheophyta</taxon>
        <taxon>Spermatophyta</taxon>
        <taxon>Magnoliopsida</taxon>
        <taxon>eudicotyledons</taxon>
        <taxon>Gunneridae</taxon>
        <taxon>Pentapetalae</taxon>
        <taxon>rosids</taxon>
        <taxon>malvids</taxon>
        <taxon>Malvales</taxon>
        <taxon>Malvaceae</taxon>
        <taxon>Helicteroideae</taxon>
        <taxon>Durio</taxon>
    </lineage>
</organism>
<proteinExistence type="predicted"/>
<dbReference type="RefSeq" id="XP_022754615.1">
    <property type="nucleotide sequence ID" value="XM_022898880.1"/>
</dbReference>
<dbReference type="OrthoDB" id="634154at2759"/>
<dbReference type="AlphaFoldDB" id="A0A6P5ZQE0"/>
<accession>A0A6P5ZQE0</accession>
<gene>
    <name evidence="2" type="primary">LOC111302958</name>
</gene>
<keyword evidence="1" id="KW-1185">Reference proteome</keyword>
<evidence type="ECO:0000313" key="1">
    <source>
        <dbReference type="Proteomes" id="UP000515121"/>
    </source>
</evidence>
<dbReference type="Proteomes" id="UP000515121">
    <property type="component" value="Unplaced"/>
</dbReference>
<dbReference type="GeneID" id="111302958"/>
<evidence type="ECO:0000313" key="2">
    <source>
        <dbReference type="RefSeq" id="XP_022754615.1"/>
    </source>
</evidence>
<reference evidence="2" key="1">
    <citation type="submission" date="2025-08" db="UniProtKB">
        <authorList>
            <consortium name="RefSeq"/>
        </authorList>
    </citation>
    <scope>IDENTIFICATION</scope>
    <source>
        <tissue evidence="2">Fruit stalk</tissue>
    </source>
</reference>
<name>A0A6P5ZQE0_DURZI</name>
<dbReference type="KEGG" id="dzi:111302958"/>
<dbReference type="InterPro" id="IPR005050">
    <property type="entry name" value="Enod93"/>
</dbReference>